<dbReference type="GO" id="GO:0070566">
    <property type="term" value="F:adenylyltransferase activity"/>
    <property type="evidence" value="ECO:0007669"/>
    <property type="project" value="TreeGrafter"/>
</dbReference>
<dbReference type="Proteomes" id="UP000484885">
    <property type="component" value="Unassembled WGS sequence"/>
</dbReference>
<dbReference type="Pfam" id="PF00550">
    <property type="entry name" value="PP-binding"/>
    <property type="match status" value="1"/>
</dbReference>
<evidence type="ECO:0000313" key="4">
    <source>
        <dbReference type="Proteomes" id="UP000484885"/>
    </source>
</evidence>
<sequence>MNASTHIFQTLANDRQLKGTAETDQAVPCLRRLDAGASVTRAISNTELASQVQRLASGMAARGWAGERVVVAAADETAFLCAFLACLQSGVVAVPAVSPGTARNNHRLAHYAADAGAVALLVDTDAQLQLRMRSDVLAGWSVETLEALTVEGSDRIGSDFEPSPDAPAYLQYTSGSTRAPKGVIISRANLSAHLAMLADRVPLDQSELVINPMPLYHDAGLLMSLNALHQGAGLMLLPALYAVRDPFSWLDALSRYRAALTPSATFLLDLCTRKIDQARLKALDLSALRALLIGAEPIPYGVVRDFTRRFAACGFSQSAMRPSYGMAETTLLISTTGTTGPVVRRYASESLRRGKVRPDEKGEAVVSSGRPCTEDSVRIVDPDSGQASPERTVGEVWVRAAYASEGYWHKPHQSKETMHNSLPGESGRWLRTGDLAFFDGGELFVLGRISDTLIIRGENRYPQDIEWAVAGCHPAIQTGGVVAFSIAHRGLEGVALACEIRRATRRSLNTGDVFRCIRRALVEQLGLAAARIVLVPEAALPRTSSGKLARRRCRANCEAERLKVLAEWTATDGPMPEPSSGDDLQHPPTLLTLCRRMLRAPTLGVDDDLFSHGLDSLRAAELALDIEGHWGVSLDLGAFEYGVSVEAIQDCIDGKANPAESATPARLPLDEFDAGRLRRMQSYTVGWRGDWISANRLVFGRNLAGQLPPLAWCFQGFAEFEAMAKHLGPDQPLYGMRSAHYVAAHDDREAITGLARLYLEELSQAPAGAPVHLGGNCQGSVVALAMAREQLAKGNTVAGLFLLENITSRLDPQPVPVPVAMFFGQHSQEFNPYHLFPDPSPGWAKLYPAGYSIDLVEADHGGYFRPPGVVPFMRMLQTRLAAVPKGERIKEARPPLLAGAFRAGLGLAQPLPAEIAAGRKLKVVLELVNQSPEAWFGEDDLIVANHWLSEDEAVLQWLDDHQPVAEKVAPGETVRLVLEVTAPAVPGPVILEIDLAESGVAWLAEHGYRALRHPILVI</sequence>
<dbReference type="SUPFAM" id="SSF56801">
    <property type="entry name" value="Acetyl-CoA synthetase-like"/>
    <property type="match status" value="1"/>
</dbReference>
<dbReference type="InterPro" id="IPR045851">
    <property type="entry name" value="AMP-bd_C_sf"/>
</dbReference>
<dbReference type="EMBL" id="JAAGSC010000042">
    <property type="protein sequence ID" value="NDY96317.1"/>
    <property type="molecule type" value="Genomic_DNA"/>
</dbReference>
<gene>
    <name evidence="3" type="ORF">G3I74_11310</name>
</gene>
<reference evidence="3 4" key="1">
    <citation type="submission" date="2020-02" db="EMBL/GenBank/DDBJ databases">
        <authorList>
            <person name="Zhang X.-Y."/>
        </authorList>
    </citation>
    <scope>NUCLEOTIDE SEQUENCE [LARGE SCALE GENOMIC DNA]</scope>
    <source>
        <strain evidence="3 4">C33</strain>
    </source>
</reference>
<feature type="domain" description="Carrier" evidence="2">
    <location>
        <begin position="581"/>
        <end position="656"/>
    </location>
</feature>
<organism evidence="3 4">
    <name type="scientific">Wenzhouxiangella limi</name>
    <dbReference type="NCBI Taxonomy" id="2707351"/>
    <lineage>
        <taxon>Bacteria</taxon>
        <taxon>Pseudomonadati</taxon>
        <taxon>Pseudomonadota</taxon>
        <taxon>Gammaproteobacteria</taxon>
        <taxon>Chromatiales</taxon>
        <taxon>Wenzhouxiangellaceae</taxon>
        <taxon>Wenzhouxiangella</taxon>
    </lineage>
</organism>
<dbReference type="PANTHER" id="PTHR22754">
    <property type="entry name" value="DISCO-INTERACTING PROTEIN 2 DIP2 -RELATED"/>
    <property type="match status" value="1"/>
</dbReference>
<dbReference type="InterPro" id="IPR029058">
    <property type="entry name" value="AB_hydrolase_fold"/>
</dbReference>
<dbReference type="PANTHER" id="PTHR22754:SF32">
    <property type="entry name" value="DISCO-INTERACTING PROTEIN 2"/>
    <property type="match status" value="1"/>
</dbReference>
<proteinExistence type="inferred from homology"/>
<dbReference type="Gene3D" id="1.10.1200.10">
    <property type="entry name" value="ACP-like"/>
    <property type="match status" value="1"/>
</dbReference>
<dbReference type="Gene3D" id="3.30.300.30">
    <property type="match status" value="1"/>
</dbReference>
<comment type="similarity">
    <text evidence="1">Belongs to the ATP-dependent AMP-binding enzyme family.</text>
</comment>
<dbReference type="PROSITE" id="PS50075">
    <property type="entry name" value="CARRIER"/>
    <property type="match status" value="1"/>
</dbReference>
<comment type="caution">
    <text evidence="3">The sequence shown here is derived from an EMBL/GenBank/DDBJ whole genome shotgun (WGS) entry which is preliminary data.</text>
</comment>
<accession>A0A845UY20</accession>
<dbReference type="Gene3D" id="3.40.50.12780">
    <property type="entry name" value="N-terminal domain of ligase-like"/>
    <property type="match status" value="1"/>
</dbReference>
<dbReference type="SUPFAM" id="SSF53474">
    <property type="entry name" value="alpha/beta-Hydrolases"/>
    <property type="match status" value="1"/>
</dbReference>
<evidence type="ECO:0000313" key="3">
    <source>
        <dbReference type="EMBL" id="NDY96317.1"/>
    </source>
</evidence>
<dbReference type="InterPro" id="IPR013783">
    <property type="entry name" value="Ig-like_fold"/>
</dbReference>
<dbReference type="RefSeq" id="WP_164211719.1">
    <property type="nucleotide sequence ID" value="NZ_JAAGSC010000042.1"/>
</dbReference>
<protein>
    <submittedName>
        <fullName evidence="3">AMP-binding protein</fullName>
    </submittedName>
</protein>
<dbReference type="InterPro" id="IPR009081">
    <property type="entry name" value="PP-bd_ACP"/>
</dbReference>
<keyword evidence="4" id="KW-1185">Reference proteome</keyword>
<evidence type="ECO:0000256" key="1">
    <source>
        <dbReference type="ARBA" id="ARBA00006432"/>
    </source>
</evidence>
<dbReference type="InterPro" id="IPR042099">
    <property type="entry name" value="ANL_N_sf"/>
</dbReference>
<dbReference type="Gene3D" id="2.60.40.10">
    <property type="entry name" value="Immunoglobulins"/>
    <property type="match status" value="1"/>
</dbReference>
<dbReference type="InterPro" id="IPR000873">
    <property type="entry name" value="AMP-dep_synth/lig_dom"/>
</dbReference>
<name>A0A845UY20_9GAMM</name>
<dbReference type="AlphaFoldDB" id="A0A845UY20"/>
<dbReference type="InterPro" id="IPR036736">
    <property type="entry name" value="ACP-like_sf"/>
</dbReference>
<evidence type="ECO:0000259" key="2">
    <source>
        <dbReference type="PROSITE" id="PS50075"/>
    </source>
</evidence>
<dbReference type="Pfam" id="PF00501">
    <property type="entry name" value="AMP-binding"/>
    <property type="match status" value="1"/>
</dbReference>
<dbReference type="GO" id="GO:0005886">
    <property type="term" value="C:plasma membrane"/>
    <property type="evidence" value="ECO:0007669"/>
    <property type="project" value="TreeGrafter"/>
</dbReference>
<dbReference type="GO" id="GO:0006633">
    <property type="term" value="P:fatty acid biosynthetic process"/>
    <property type="evidence" value="ECO:0007669"/>
    <property type="project" value="TreeGrafter"/>
</dbReference>
<dbReference type="SUPFAM" id="SSF47336">
    <property type="entry name" value="ACP-like"/>
    <property type="match status" value="1"/>
</dbReference>
<dbReference type="Gene3D" id="3.40.50.1820">
    <property type="entry name" value="alpha/beta hydrolase"/>
    <property type="match status" value="1"/>
</dbReference>